<reference evidence="1" key="1">
    <citation type="submission" date="2019-02" db="EMBL/GenBank/DDBJ databases">
        <authorList>
            <person name="Gruber-Vodicka R. H."/>
            <person name="Seah K. B. B."/>
        </authorList>
    </citation>
    <scope>NUCLEOTIDE SEQUENCE</scope>
    <source>
        <strain evidence="1">BECK_S313</strain>
    </source>
</reference>
<organism evidence="1">
    <name type="scientific">Candidatus Kentrum sp. LPFa</name>
    <dbReference type="NCBI Taxonomy" id="2126335"/>
    <lineage>
        <taxon>Bacteria</taxon>
        <taxon>Pseudomonadati</taxon>
        <taxon>Pseudomonadota</taxon>
        <taxon>Gammaproteobacteria</taxon>
        <taxon>Candidatus Kentrum</taxon>
    </lineage>
</organism>
<name>A0A450WXE1_9GAMM</name>
<dbReference type="AlphaFoldDB" id="A0A450WXE1"/>
<proteinExistence type="predicted"/>
<sequence>MAFPPANEVTDEAMVAVEGIEWFTIDEGAGNKLELIRVLAATPAALEIPCELLRIDRPILLISRSALQMRRPLAGPCQILL</sequence>
<accession>A0A450WXE1</accession>
<protein>
    <submittedName>
        <fullName evidence="1">Uncharacterized protein</fullName>
    </submittedName>
</protein>
<dbReference type="EMBL" id="CAADFK010000269">
    <property type="protein sequence ID" value="VFK21659.1"/>
    <property type="molecule type" value="Genomic_DNA"/>
</dbReference>
<evidence type="ECO:0000313" key="1">
    <source>
        <dbReference type="EMBL" id="VFK21659.1"/>
    </source>
</evidence>
<gene>
    <name evidence="1" type="ORF">BECKLPF1236B_GA0070989_12693</name>
</gene>